<dbReference type="AlphaFoldDB" id="A0A1J1IBT3"/>
<dbReference type="Proteomes" id="UP000183832">
    <property type="component" value="Unassembled WGS sequence"/>
</dbReference>
<keyword evidence="1" id="KW-0175">Coiled coil</keyword>
<organism evidence="2 3">
    <name type="scientific">Clunio marinus</name>
    <dbReference type="NCBI Taxonomy" id="568069"/>
    <lineage>
        <taxon>Eukaryota</taxon>
        <taxon>Metazoa</taxon>
        <taxon>Ecdysozoa</taxon>
        <taxon>Arthropoda</taxon>
        <taxon>Hexapoda</taxon>
        <taxon>Insecta</taxon>
        <taxon>Pterygota</taxon>
        <taxon>Neoptera</taxon>
        <taxon>Endopterygota</taxon>
        <taxon>Diptera</taxon>
        <taxon>Nematocera</taxon>
        <taxon>Chironomoidea</taxon>
        <taxon>Chironomidae</taxon>
        <taxon>Clunio</taxon>
    </lineage>
</organism>
<evidence type="ECO:0000313" key="3">
    <source>
        <dbReference type="Proteomes" id="UP000183832"/>
    </source>
</evidence>
<sequence>MSIMYLTTISFSFIIQTAEQEMNEKKKAFKNLQLKLQSADEAHIEAKKSLQGRKHEKAI</sequence>
<proteinExistence type="predicted"/>
<evidence type="ECO:0000313" key="2">
    <source>
        <dbReference type="EMBL" id="CRK97688.1"/>
    </source>
</evidence>
<dbReference type="EMBL" id="CVRI01000047">
    <property type="protein sequence ID" value="CRK97688.1"/>
    <property type="molecule type" value="Genomic_DNA"/>
</dbReference>
<name>A0A1J1IBT3_9DIPT</name>
<evidence type="ECO:0000256" key="1">
    <source>
        <dbReference type="SAM" id="Coils"/>
    </source>
</evidence>
<feature type="coiled-coil region" evidence="1">
    <location>
        <begin position="15"/>
        <end position="42"/>
    </location>
</feature>
<reference evidence="2 3" key="1">
    <citation type="submission" date="2015-04" db="EMBL/GenBank/DDBJ databases">
        <authorList>
            <person name="Syromyatnikov M.Y."/>
            <person name="Popov V.N."/>
        </authorList>
    </citation>
    <scope>NUCLEOTIDE SEQUENCE [LARGE SCALE GENOMIC DNA]</scope>
</reference>
<protein>
    <submittedName>
        <fullName evidence="2">CLUMA_CG011068, isoform A</fullName>
    </submittedName>
</protein>
<accession>A0A1J1IBT3</accession>
<gene>
    <name evidence="2" type="ORF">CLUMA_CG011068</name>
</gene>
<keyword evidence="3" id="KW-1185">Reference proteome</keyword>